<dbReference type="Proteomes" id="UP000248917">
    <property type="component" value="Unassembled WGS sequence"/>
</dbReference>
<proteinExistence type="predicted"/>
<organism evidence="1 2">
    <name type="scientific">Algoriphagus aquaeductus</name>
    <dbReference type="NCBI Taxonomy" id="475299"/>
    <lineage>
        <taxon>Bacteria</taxon>
        <taxon>Pseudomonadati</taxon>
        <taxon>Bacteroidota</taxon>
        <taxon>Cytophagia</taxon>
        <taxon>Cytophagales</taxon>
        <taxon>Cyclobacteriaceae</taxon>
        <taxon>Algoriphagus</taxon>
    </lineage>
</organism>
<reference evidence="1 2" key="1">
    <citation type="submission" date="2018-06" db="EMBL/GenBank/DDBJ databases">
        <title>Genomic Encyclopedia of Archaeal and Bacterial Type Strains, Phase II (KMG-II): from individual species to whole genera.</title>
        <authorList>
            <person name="Goeker M."/>
        </authorList>
    </citation>
    <scope>NUCLEOTIDE SEQUENCE [LARGE SCALE GENOMIC DNA]</scope>
    <source>
        <strain evidence="1 2">T4</strain>
    </source>
</reference>
<evidence type="ECO:0000313" key="2">
    <source>
        <dbReference type="Proteomes" id="UP000248917"/>
    </source>
</evidence>
<evidence type="ECO:0000313" key="1">
    <source>
        <dbReference type="EMBL" id="PZV80907.1"/>
    </source>
</evidence>
<dbReference type="InterPro" id="IPR025366">
    <property type="entry name" value="DUF4270"/>
</dbReference>
<comment type="caution">
    <text evidence="1">The sequence shown here is derived from an EMBL/GenBank/DDBJ whole genome shotgun (WGS) entry which is preliminary data.</text>
</comment>
<gene>
    <name evidence="1" type="ORF">CLV31_11173</name>
</gene>
<dbReference type="Pfam" id="PF14092">
    <property type="entry name" value="DUF4270"/>
    <property type="match status" value="1"/>
</dbReference>
<dbReference type="AlphaFoldDB" id="A0A326RP54"/>
<name>A0A326RP54_9BACT</name>
<keyword evidence="2" id="KW-1185">Reference proteome</keyword>
<dbReference type="EMBL" id="QKTX01000011">
    <property type="protein sequence ID" value="PZV80907.1"/>
    <property type="molecule type" value="Genomic_DNA"/>
</dbReference>
<protein>
    <submittedName>
        <fullName evidence="1">Uncharacterized protein DUF4270</fullName>
    </submittedName>
</protein>
<accession>A0A326RP54</accession>
<sequence length="463" mass="51260">MKKSSKLTTNFTGFIPALRAKFTFSALLITTLFLGACSDPATVGLELAPQNNQIGVFYKEFTLDAQVVLLDSFNTTNAGVLVVGNEVDSYFGKTASEAYTRLYIEQGAERPRTEAILDSIFFTLSTVSVNGSDLDKPKKYSVHLLTEPIQDTSYYNFSKLAFQANPIAEGEMVFKDSKDTLIKLPLVEDFTNELFTKLKRGQEFDNLFAFRRFLPGVVIKGREGDNTTAGFSQGGNTGIFVYYHYQGDTAVKKYSISTFSSRSFNSVDSDRSGTPTEVIAEYQKSYDTGPIVGMKSGLGLALRIDTSPIGEFLDTLQGVIFNQVNFSLGPIVDQDANNVPISTMIMKLVDSQNRVLLSSFNGAELNVQGDAQVQVLDDGKGNLIPNYTFLSSALVEYSSANKIYRSGISSHVNAVFRGQLQRQDWLLYAFTPRDGSDDFKRSLRQFKVNKNNIKVTAIYSKTR</sequence>